<dbReference type="Gene3D" id="3.40.50.1820">
    <property type="entry name" value="alpha/beta hydrolase"/>
    <property type="match status" value="1"/>
</dbReference>
<dbReference type="GO" id="GO:0005634">
    <property type="term" value="C:nucleus"/>
    <property type="evidence" value="ECO:0007669"/>
    <property type="project" value="TreeGrafter"/>
</dbReference>
<proteinExistence type="predicted"/>
<evidence type="ECO:0000259" key="3">
    <source>
        <dbReference type="Pfam" id="PF03959"/>
    </source>
</evidence>
<comment type="caution">
    <text evidence="4">The sequence shown here is derived from an EMBL/GenBank/DDBJ whole genome shotgun (WGS) entry which is preliminary data.</text>
</comment>
<protein>
    <recommendedName>
        <fullName evidence="3">Serine hydrolase domain-containing protein</fullName>
    </recommendedName>
</protein>
<gene>
    <name evidence="4" type="ORF">P8C59_009095</name>
</gene>
<keyword evidence="1" id="KW-0378">Hydrolase</keyword>
<evidence type="ECO:0000313" key="4">
    <source>
        <dbReference type="EMBL" id="KAK2074925.1"/>
    </source>
</evidence>
<dbReference type="GO" id="GO:0019748">
    <property type="term" value="P:secondary metabolic process"/>
    <property type="evidence" value="ECO:0007669"/>
    <property type="project" value="TreeGrafter"/>
</dbReference>
<dbReference type="PANTHER" id="PTHR48070:SF4">
    <property type="entry name" value="ESTERASE ALNB"/>
    <property type="match status" value="1"/>
</dbReference>
<dbReference type="InterPro" id="IPR005645">
    <property type="entry name" value="FSH-like_dom"/>
</dbReference>
<sequence>MKFLCLPGAYGSAKNFKVQLGPLAEELEKRGLAEFAFSQGQYEVDPPPGWEDYFGARPLYRFLDTSNGDTFETLRKFRFIPRGLCPEDTMRLFQGASSGADWHQRVWRDALDAVFRTIDEDEEIDALIGYSEGAMVGASVVVEEGWKRQLEGKARRIKFAIFIAGAPPLKFDGPQKIVTQLADEAGEVIDIPTFHIFGCDDAFLSSATALFNVCDQATATMYDHGLGHIVPRDAENVKQLADILSELIPKVARGEAVPALERENKMDEKRAQLAAAEAQAQEQEADTGAEKMADQGLEKGKQVVVA</sequence>
<organism evidence="4 5">
    <name type="scientific">Phyllachora maydis</name>
    <dbReference type="NCBI Taxonomy" id="1825666"/>
    <lineage>
        <taxon>Eukaryota</taxon>
        <taxon>Fungi</taxon>
        <taxon>Dikarya</taxon>
        <taxon>Ascomycota</taxon>
        <taxon>Pezizomycotina</taxon>
        <taxon>Sordariomycetes</taxon>
        <taxon>Sordariomycetidae</taxon>
        <taxon>Phyllachorales</taxon>
        <taxon>Phyllachoraceae</taxon>
        <taxon>Phyllachora</taxon>
    </lineage>
</organism>
<dbReference type="GO" id="GO:0016787">
    <property type="term" value="F:hydrolase activity"/>
    <property type="evidence" value="ECO:0007669"/>
    <property type="project" value="UniProtKB-KW"/>
</dbReference>
<accession>A0AAD9MHV6</accession>
<feature type="compositionally biased region" description="Low complexity" evidence="2">
    <location>
        <begin position="272"/>
        <end position="282"/>
    </location>
</feature>
<feature type="domain" description="Serine hydrolase" evidence="3">
    <location>
        <begin position="2"/>
        <end position="239"/>
    </location>
</feature>
<name>A0AAD9MHV6_9PEZI</name>
<dbReference type="Pfam" id="PF03959">
    <property type="entry name" value="FSH1"/>
    <property type="match status" value="1"/>
</dbReference>
<dbReference type="SUPFAM" id="SSF53474">
    <property type="entry name" value="alpha/beta-Hydrolases"/>
    <property type="match status" value="1"/>
</dbReference>
<evidence type="ECO:0000256" key="2">
    <source>
        <dbReference type="SAM" id="MobiDB-lite"/>
    </source>
</evidence>
<reference evidence="4" key="1">
    <citation type="journal article" date="2023" name="Mol. Plant Microbe Interact.">
        <title>Elucidating the Obligate Nature and Biological Capacity of an Invasive Fungal Corn Pathogen.</title>
        <authorList>
            <person name="MacCready J.S."/>
            <person name="Roggenkamp E.M."/>
            <person name="Gdanetz K."/>
            <person name="Chilvers M.I."/>
        </authorList>
    </citation>
    <scope>NUCLEOTIDE SEQUENCE</scope>
    <source>
        <strain evidence="4">PM02</strain>
    </source>
</reference>
<dbReference type="InterPro" id="IPR050593">
    <property type="entry name" value="LovG"/>
</dbReference>
<dbReference type="GO" id="GO:0005737">
    <property type="term" value="C:cytoplasm"/>
    <property type="evidence" value="ECO:0007669"/>
    <property type="project" value="TreeGrafter"/>
</dbReference>
<dbReference type="InterPro" id="IPR029058">
    <property type="entry name" value="AB_hydrolase_fold"/>
</dbReference>
<dbReference type="AlphaFoldDB" id="A0AAD9MHV6"/>
<dbReference type="PANTHER" id="PTHR48070">
    <property type="entry name" value="ESTERASE OVCA2"/>
    <property type="match status" value="1"/>
</dbReference>
<dbReference type="EMBL" id="JAQQPM010000009">
    <property type="protein sequence ID" value="KAK2074925.1"/>
    <property type="molecule type" value="Genomic_DNA"/>
</dbReference>
<dbReference type="Proteomes" id="UP001217918">
    <property type="component" value="Unassembled WGS sequence"/>
</dbReference>
<evidence type="ECO:0000256" key="1">
    <source>
        <dbReference type="ARBA" id="ARBA00022801"/>
    </source>
</evidence>
<keyword evidence="5" id="KW-1185">Reference proteome</keyword>
<feature type="compositionally biased region" description="Basic and acidic residues" evidence="2">
    <location>
        <begin position="288"/>
        <end position="306"/>
    </location>
</feature>
<evidence type="ECO:0000313" key="5">
    <source>
        <dbReference type="Proteomes" id="UP001217918"/>
    </source>
</evidence>
<feature type="region of interest" description="Disordered" evidence="2">
    <location>
        <begin position="267"/>
        <end position="306"/>
    </location>
</feature>